<feature type="compositionally biased region" description="Polar residues" evidence="3">
    <location>
        <begin position="305"/>
        <end position="324"/>
    </location>
</feature>
<sequence length="584" mass="65747">MLHSAREQQCQQPVVLMRRSQSISSSCPPNEQISEQIQQEIHRFESVHPCIYDFYDLIDTIDDEALQEQLREQVVYLEDALINSQEWTLGRIIPELKLGVVGSLDSGKTSLVHFFLTGSGRQESPEGGRFKKRCSGQPEFQFTNWIDGVIIVFAVESRDSYQTALQFFKRMTSYRNLSDIPVFLVGTKDTSNENARRVIGEEEARKASQTMKMCGYFECCSAFGHNSEPIFQNACQRIVQQRKGTSPNNTASVPLGRLSSSSCNTNPGTPAVHQQHNNYSQQQQHGYHDLNQQLYKPTYTHHQRSVSAVPTQDQLPSSRSSNGGQEAVRRRITNPCTSSATSTFYQRPLSPTEQHNKHHYTHRDNPYSFERGADTRSCSTFLMNSTPMPNSSGSNRVSNPEFAGISPAYSHNNLASQYSFANGSIPPQYSRSSSSVVGVDQVSGSSNTLVNSSYVASTSQLPPQHTTPSSTPNTQRKNRRISNIFRPNKGGRAIPIKQGLLYKRSSKALNKDWKKKYVCLYSDGRLSYHQNLKEYMDKDSRGKEVYLGLATVRVAGRQKRDSNCFFSSSAIVWYLLLSSRAFHC</sequence>
<evidence type="ECO:0000259" key="4">
    <source>
        <dbReference type="PROSITE" id="PS50003"/>
    </source>
</evidence>
<dbReference type="PANTHER" id="PTHR45819:SF5">
    <property type="entry name" value="CENTAURIN-GAMMA-1A"/>
    <property type="match status" value="1"/>
</dbReference>
<evidence type="ECO:0000256" key="1">
    <source>
        <dbReference type="ARBA" id="ARBA00022771"/>
    </source>
</evidence>
<proteinExistence type="predicted"/>
<evidence type="ECO:0000256" key="3">
    <source>
        <dbReference type="SAM" id="MobiDB-lite"/>
    </source>
</evidence>
<keyword evidence="1" id="KW-0479">Metal-binding</keyword>
<dbReference type="GO" id="GO:0005096">
    <property type="term" value="F:GTPase activator activity"/>
    <property type="evidence" value="ECO:0007669"/>
    <property type="project" value="TreeGrafter"/>
</dbReference>
<dbReference type="PROSITE" id="PS50003">
    <property type="entry name" value="PH_DOMAIN"/>
    <property type="match status" value="1"/>
</dbReference>
<dbReference type="Pfam" id="PF00071">
    <property type="entry name" value="Ras"/>
    <property type="match status" value="1"/>
</dbReference>
<dbReference type="SUPFAM" id="SSF52540">
    <property type="entry name" value="P-loop containing nucleoside triphosphate hydrolases"/>
    <property type="match status" value="1"/>
</dbReference>
<dbReference type="GO" id="GO:0003924">
    <property type="term" value="F:GTPase activity"/>
    <property type="evidence" value="ECO:0007669"/>
    <property type="project" value="InterPro"/>
</dbReference>
<feature type="region of interest" description="Disordered" evidence="3">
    <location>
        <begin position="301"/>
        <end position="372"/>
    </location>
</feature>
<dbReference type="GO" id="GO:0005525">
    <property type="term" value="F:GTP binding"/>
    <property type="evidence" value="ECO:0007669"/>
    <property type="project" value="InterPro"/>
</dbReference>
<feature type="compositionally biased region" description="Low complexity" evidence="3">
    <location>
        <begin position="273"/>
        <end position="285"/>
    </location>
</feature>
<dbReference type="SUPFAM" id="SSF50729">
    <property type="entry name" value="PH domain-like"/>
    <property type="match status" value="1"/>
</dbReference>
<dbReference type="InterPro" id="IPR051282">
    <property type="entry name" value="Arf-GAP_GTPase_ANK_PH"/>
</dbReference>
<feature type="compositionally biased region" description="Polar residues" evidence="3">
    <location>
        <begin position="456"/>
        <end position="475"/>
    </location>
</feature>
<dbReference type="SMART" id="SM00173">
    <property type="entry name" value="RAS"/>
    <property type="match status" value="1"/>
</dbReference>
<keyword evidence="2" id="KW-0040">ANK repeat</keyword>
<dbReference type="Proteomes" id="UP000887574">
    <property type="component" value="Unplaced"/>
</dbReference>
<dbReference type="WBParaSite" id="jg10007">
    <property type="protein sequence ID" value="jg10007"/>
    <property type="gene ID" value="jg10007"/>
</dbReference>
<reference evidence="6" key="1">
    <citation type="submission" date="2022-11" db="UniProtKB">
        <authorList>
            <consortium name="WormBaseParasite"/>
        </authorList>
    </citation>
    <scope>IDENTIFICATION</scope>
</reference>
<evidence type="ECO:0000313" key="6">
    <source>
        <dbReference type="WBParaSite" id="jg10007"/>
    </source>
</evidence>
<dbReference type="InterPro" id="IPR001806">
    <property type="entry name" value="Small_GTPase"/>
</dbReference>
<dbReference type="Gene3D" id="3.40.50.300">
    <property type="entry name" value="P-loop containing nucleotide triphosphate hydrolases"/>
    <property type="match status" value="1"/>
</dbReference>
<dbReference type="PANTHER" id="PTHR45819">
    <property type="entry name" value="CENTAURIN-GAMMA-1A"/>
    <property type="match status" value="1"/>
</dbReference>
<feature type="region of interest" description="Disordered" evidence="3">
    <location>
        <begin position="380"/>
        <end position="399"/>
    </location>
</feature>
<dbReference type="SMART" id="SM00175">
    <property type="entry name" value="RAB"/>
    <property type="match status" value="1"/>
</dbReference>
<accession>A0A915CLV2</accession>
<feature type="domain" description="PH" evidence="4">
    <location>
        <begin position="494"/>
        <end position="584"/>
    </location>
</feature>
<dbReference type="InterPro" id="IPR027417">
    <property type="entry name" value="P-loop_NTPase"/>
</dbReference>
<feature type="compositionally biased region" description="Polar residues" evidence="3">
    <location>
        <begin position="334"/>
        <end position="353"/>
    </location>
</feature>
<dbReference type="PROSITE" id="PS51419">
    <property type="entry name" value="RAB"/>
    <property type="match status" value="1"/>
</dbReference>
<dbReference type="AlphaFoldDB" id="A0A915CLV2"/>
<evidence type="ECO:0000313" key="5">
    <source>
        <dbReference type="Proteomes" id="UP000887574"/>
    </source>
</evidence>
<evidence type="ECO:0000256" key="2">
    <source>
        <dbReference type="ARBA" id="ARBA00023043"/>
    </source>
</evidence>
<feature type="compositionally biased region" description="Polar residues" evidence="3">
    <location>
        <begin position="380"/>
        <end position="398"/>
    </location>
</feature>
<feature type="region of interest" description="Disordered" evidence="3">
    <location>
        <begin position="261"/>
        <end position="285"/>
    </location>
</feature>
<name>A0A915CLV2_9BILA</name>
<protein>
    <submittedName>
        <fullName evidence="6">PH domain-containing protein</fullName>
    </submittedName>
</protein>
<dbReference type="PROSITE" id="PS51421">
    <property type="entry name" value="RAS"/>
    <property type="match status" value="1"/>
</dbReference>
<keyword evidence="5" id="KW-1185">Reference proteome</keyword>
<keyword evidence="1" id="KW-0863">Zinc-finger</keyword>
<keyword evidence="1" id="KW-0862">Zinc</keyword>
<feature type="region of interest" description="Disordered" evidence="3">
    <location>
        <begin position="456"/>
        <end position="488"/>
    </location>
</feature>
<dbReference type="Gene3D" id="2.30.29.30">
    <property type="entry name" value="Pleckstrin-homology domain (PH domain)/Phosphotyrosine-binding domain (PTB)"/>
    <property type="match status" value="1"/>
</dbReference>
<organism evidence="5 6">
    <name type="scientific">Ditylenchus dipsaci</name>
    <dbReference type="NCBI Taxonomy" id="166011"/>
    <lineage>
        <taxon>Eukaryota</taxon>
        <taxon>Metazoa</taxon>
        <taxon>Ecdysozoa</taxon>
        <taxon>Nematoda</taxon>
        <taxon>Chromadorea</taxon>
        <taxon>Rhabditida</taxon>
        <taxon>Tylenchina</taxon>
        <taxon>Tylenchomorpha</taxon>
        <taxon>Sphaerularioidea</taxon>
        <taxon>Anguinidae</taxon>
        <taxon>Anguininae</taxon>
        <taxon>Ditylenchus</taxon>
    </lineage>
</organism>
<dbReference type="GO" id="GO:0008270">
    <property type="term" value="F:zinc ion binding"/>
    <property type="evidence" value="ECO:0007669"/>
    <property type="project" value="UniProtKB-KW"/>
</dbReference>
<dbReference type="InterPro" id="IPR011993">
    <property type="entry name" value="PH-like_dom_sf"/>
</dbReference>
<dbReference type="InterPro" id="IPR001849">
    <property type="entry name" value="PH_domain"/>
</dbReference>